<reference evidence="2" key="1">
    <citation type="journal article" date="2020" name="Stud. Mycol.">
        <title>101 Dothideomycetes genomes: a test case for predicting lifestyles and emergence of pathogens.</title>
        <authorList>
            <person name="Haridas S."/>
            <person name="Albert R."/>
            <person name="Binder M."/>
            <person name="Bloem J."/>
            <person name="Labutti K."/>
            <person name="Salamov A."/>
            <person name="Andreopoulos B."/>
            <person name="Baker S."/>
            <person name="Barry K."/>
            <person name="Bills G."/>
            <person name="Bluhm B."/>
            <person name="Cannon C."/>
            <person name="Castanera R."/>
            <person name="Culley D."/>
            <person name="Daum C."/>
            <person name="Ezra D."/>
            <person name="Gonzalez J."/>
            <person name="Henrissat B."/>
            <person name="Kuo A."/>
            <person name="Liang C."/>
            <person name="Lipzen A."/>
            <person name="Lutzoni F."/>
            <person name="Magnuson J."/>
            <person name="Mondo S."/>
            <person name="Nolan M."/>
            <person name="Ohm R."/>
            <person name="Pangilinan J."/>
            <person name="Park H.-J."/>
            <person name="Ramirez L."/>
            <person name="Alfaro M."/>
            <person name="Sun H."/>
            <person name="Tritt A."/>
            <person name="Yoshinaga Y."/>
            <person name="Zwiers L.-H."/>
            <person name="Turgeon B."/>
            <person name="Goodwin S."/>
            <person name="Spatafora J."/>
            <person name="Crous P."/>
            <person name="Grigoriev I."/>
        </authorList>
    </citation>
    <scope>NUCLEOTIDE SEQUENCE</scope>
    <source>
        <strain evidence="2">CBS 110217</strain>
    </source>
</reference>
<proteinExistence type="predicted"/>
<evidence type="ECO:0000313" key="2">
    <source>
        <dbReference type="EMBL" id="KAF2036818.1"/>
    </source>
</evidence>
<keyword evidence="3" id="KW-1185">Reference proteome</keyword>
<gene>
    <name evidence="2" type="ORF">EK21DRAFT_83746</name>
</gene>
<sequence>MYGTEEVMRRKNDGRDGRDGTDWCRLDNSVPLRALPGFAVGFSREELSFDYVDVGNETIAQAKIVDLFKHHDRDPLCIHIILEACCVAKYMLALKGPFTILRKHHAPSRHSCRSGSFTRPPQEPQKLLRRFPQSCWMPESAEILRKQVSIDGRDWDQQYPPRILDSITRPGSQMISIVPGDDFLALIRASAGSKVLPWTHMSAENMPGQGGEGQDVQGSPEMHMRSMDRVVAAWANSKDAV</sequence>
<name>A0A9P4HLP8_9PLEO</name>
<evidence type="ECO:0000313" key="3">
    <source>
        <dbReference type="Proteomes" id="UP000799777"/>
    </source>
</evidence>
<comment type="caution">
    <text evidence="2">The sequence shown here is derived from an EMBL/GenBank/DDBJ whole genome shotgun (WGS) entry which is preliminary data.</text>
</comment>
<dbReference type="InterPro" id="IPR057683">
    <property type="entry name" value="DUF7923"/>
</dbReference>
<dbReference type="Pfam" id="PF25540">
    <property type="entry name" value="DUF7923"/>
    <property type="match status" value="1"/>
</dbReference>
<organism evidence="2 3">
    <name type="scientific">Setomelanomma holmii</name>
    <dbReference type="NCBI Taxonomy" id="210430"/>
    <lineage>
        <taxon>Eukaryota</taxon>
        <taxon>Fungi</taxon>
        <taxon>Dikarya</taxon>
        <taxon>Ascomycota</taxon>
        <taxon>Pezizomycotina</taxon>
        <taxon>Dothideomycetes</taxon>
        <taxon>Pleosporomycetidae</taxon>
        <taxon>Pleosporales</taxon>
        <taxon>Pleosporineae</taxon>
        <taxon>Phaeosphaeriaceae</taxon>
        <taxon>Setomelanomma</taxon>
    </lineage>
</organism>
<evidence type="ECO:0000259" key="1">
    <source>
        <dbReference type="Pfam" id="PF25540"/>
    </source>
</evidence>
<dbReference type="OrthoDB" id="2270193at2759"/>
<dbReference type="EMBL" id="ML978154">
    <property type="protein sequence ID" value="KAF2036818.1"/>
    <property type="molecule type" value="Genomic_DNA"/>
</dbReference>
<protein>
    <recommendedName>
        <fullName evidence="1">DUF7923 domain-containing protein</fullName>
    </recommendedName>
</protein>
<dbReference type="Proteomes" id="UP000799777">
    <property type="component" value="Unassembled WGS sequence"/>
</dbReference>
<accession>A0A9P4HLP8</accession>
<dbReference type="AlphaFoldDB" id="A0A9P4HLP8"/>
<feature type="domain" description="DUF7923" evidence="1">
    <location>
        <begin position="33"/>
        <end position="95"/>
    </location>
</feature>